<organism evidence="1 2">
    <name type="scientific">Brachionus plicatilis</name>
    <name type="common">Marine rotifer</name>
    <name type="synonym">Brachionus muelleri</name>
    <dbReference type="NCBI Taxonomy" id="10195"/>
    <lineage>
        <taxon>Eukaryota</taxon>
        <taxon>Metazoa</taxon>
        <taxon>Spiralia</taxon>
        <taxon>Gnathifera</taxon>
        <taxon>Rotifera</taxon>
        <taxon>Eurotatoria</taxon>
        <taxon>Monogononta</taxon>
        <taxon>Pseudotrocha</taxon>
        <taxon>Ploima</taxon>
        <taxon>Brachionidae</taxon>
        <taxon>Brachionus</taxon>
    </lineage>
</organism>
<dbReference type="AlphaFoldDB" id="A0A3M7PJU8"/>
<accession>A0A3M7PJU8</accession>
<name>A0A3M7PJU8_BRAPC</name>
<comment type="caution">
    <text evidence="1">The sequence shown here is derived from an EMBL/GenBank/DDBJ whole genome shotgun (WGS) entry which is preliminary data.</text>
</comment>
<keyword evidence="2" id="KW-1185">Reference proteome</keyword>
<sequence length="59" mass="6915">MRSSSLRRSRESLSSVEVLLHRYGLQAHIAFNSHYVMDHFHHHQHRYPGMGESLDDALN</sequence>
<evidence type="ECO:0000313" key="1">
    <source>
        <dbReference type="EMBL" id="RMZ99359.1"/>
    </source>
</evidence>
<protein>
    <submittedName>
        <fullName evidence="1">Uncharacterized protein</fullName>
    </submittedName>
</protein>
<reference evidence="1 2" key="1">
    <citation type="journal article" date="2018" name="Sci. Rep.">
        <title>Genomic signatures of local adaptation to the degree of environmental predictability in rotifers.</title>
        <authorList>
            <person name="Franch-Gras L."/>
            <person name="Hahn C."/>
            <person name="Garcia-Roger E.M."/>
            <person name="Carmona M.J."/>
            <person name="Serra M."/>
            <person name="Gomez A."/>
        </authorList>
    </citation>
    <scope>NUCLEOTIDE SEQUENCE [LARGE SCALE GENOMIC DNA]</scope>
    <source>
        <strain evidence="1">HYR1</strain>
    </source>
</reference>
<proteinExistence type="predicted"/>
<dbReference type="EMBL" id="REGN01010257">
    <property type="protein sequence ID" value="RMZ99359.1"/>
    <property type="molecule type" value="Genomic_DNA"/>
</dbReference>
<dbReference type="Proteomes" id="UP000276133">
    <property type="component" value="Unassembled WGS sequence"/>
</dbReference>
<evidence type="ECO:0000313" key="2">
    <source>
        <dbReference type="Proteomes" id="UP000276133"/>
    </source>
</evidence>
<gene>
    <name evidence="1" type="ORF">BpHYR1_049593</name>
</gene>